<dbReference type="InterPro" id="IPR002882">
    <property type="entry name" value="CofD"/>
</dbReference>
<dbReference type="Pfam" id="PF01933">
    <property type="entry name" value="CofD"/>
    <property type="match status" value="1"/>
</dbReference>
<evidence type="ECO:0000313" key="4">
    <source>
        <dbReference type="Proteomes" id="UP001174909"/>
    </source>
</evidence>
<sequence length="187" mass="19963">MSNEPVRTVLETADGKLSMQEYFVHRRAQPDVSAIEYVGAPEASPSPALLDALSRAEMLVICPSNPPLSVQPIVAVGGMRRVLAEFKGLRIAVSPIVGNDAVRGPAGRIMAGLGQEVSVAGVARSYREFCDVLVIDRQDEAKAPAVAEQGLRPVVTKTIMESLQDRIDLAKTILSLSDATQIDADGR</sequence>
<proteinExistence type="predicted"/>
<dbReference type="Gene3D" id="3.40.50.10680">
    <property type="entry name" value="CofD-like domains"/>
    <property type="match status" value="1"/>
</dbReference>
<dbReference type="EMBL" id="CASHTH010004056">
    <property type="protein sequence ID" value="CAI8052951.1"/>
    <property type="molecule type" value="Genomic_DNA"/>
</dbReference>
<dbReference type="InterPro" id="IPR010115">
    <property type="entry name" value="FbiA/CofD"/>
</dbReference>
<evidence type="ECO:0000256" key="2">
    <source>
        <dbReference type="ARBA" id="ARBA00022842"/>
    </source>
</evidence>
<evidence type="ECO:0000313" key="3">
    <source>
        <dbReference type="EMBL" id="CAI8052951.1"/>
    </source>
</evidence>
<keyword evidence="1 3" id="KW-0808">Transferase</keyword>
<dbReference type="PANTHER" id="PTHR43007:SF1">
    <property type="entry name" value="2-PHOSPHO-L-LACTATE TRANSFERASE"/>
    <property type="match status" value="1"/>
</dbReference>
<dbReference type="PANTHER" id="PTHR43007">
    <property type="entry name" value="2-PHOSPHO-L-LACTATE TRANSFERASE"/>
    <property type="match status" value="1"/>
</dbReference>
<organism evidence="3 4">
    <name type="scientific">Geodia barretti</name>
    <name type="common">Barrett's horny sponge</name>
    <dbReference type="NCBI Taxonomy" id="519541"/>
    <lineage>
        <taxon>Eukaryota</taxon>
        <taxon>Metazoa</taxon>
        <taxon>Porifera</taxon>
        <taxon>Demospongiae</taxon>
        <taxon>Heteroscleromorpha</taxon>
        <taxon>Tetractinellida</taxon>
        <taxon>Astrophorina</taxon>
        <taxon>Geodiidae</taxon>
        <taxon>Geodia</taxon>
    </lineage>
</organism>
<dbReference type="GO" id="GO:0043743">
    <property type="term" value="F:LPPG:FO 2-phospho-L-lactate transferase activity"/>
    <property type="evidence" value="ECO:0007669"/>
    <property type="project" value="InterPro"/>
</dbReference>
<dbReference type="SUPFAM" id="SSF142338">
    <property type="entry name" value="CofD-like"/>
    <property type="match status" value="1"/>
</dbReference>
<name>A0AA35TSH2_GEOBA</name>
<dbReference type="GO" id="GO:0000287">
    <property type="term" value="F:magnesium ion binding"/>
    <property type="evidence" value="ECO:0007669"/>
    <property type="project" value="InterPro"/>
</dbReference>
<dbReference type="InterPro" id="IPR038136">
    <property type="entry name" value="CofD-like_dom_sf"/>
</dbReference>
<protein>
    <submittedName>
        <fullName evidence="3">2-phospho-L-lactate transferase</fullName>
    </submittedName>
</protein>
<dbReference type="AlphaFoldDB" id="A0AA35TSH2"/>
<comment type="caution">
    <text evidence="3">The sequence shown here is derived from an EMBL/GenBank/DDBJ whole genome shotgun (WGS) entry which is preliminary data.</text>
</comment>
<evidence type="ECO:0000256" key="1">
    <source>
        <dbReference type="ARBA" id="ARBA00022679"/>
    </source>
</evidence>
<keyword evidence="4" id="KW-1185">Reference proteome</keyword>
<dbReference type="Proteomes" id="UP001174909">
    <property type="component" value="Unassembled WGS sequence"/>
</dbReference>
<accession>A0AA35TSH2</accession>
<keyword evidence="2" id="KW-0460">Magnesium</keyword>
<reference evidence="3" key="1">
    <citation type="submission" date="2023-03" db="EMBL/GenBank/DDBJ databases">
        <authorList>
            <person name="Steffen K."/>
            <person name="Cardenas P."/>
        </authorList>
    </citation>
    <scope>NUCLEOTIDE SEQUENCE</scope>
</reference>
<gene>
    <name evidence="3" type="ORF">GBAR_LOCUS28969</name>
</gene>